<keyword evidence="1" id="KW-0040">ANK repeat</keyword>
<dbReference type="PROSITE" id="PS50088">
    <property type="entry name" value="ANK_REPEAT"/>
    <property type="match status" value="1"/>
</dbReference>
<evidence type="ECO:0008006" key="5">
    <source>
        <dbReference type="Google" id="ProtNLM"/>
    </source>
</evidence>
<dbReference type="InterPro" id="IPR002110">
    <property type="entry name" value="Ankyrin_rpt"/>
</dbReference>
<accession>A0ABR1UGF7</accession>
<gene>
    <name evidence="3" type="ORF">PG996_011724</name>
</gene>
<dbReference type="EMBL" id="JAQQWM010000007">
    <property type="protein sequence ID" value="KAK8057787.1"/>
    <property type="molecule type" value="Genomic_DNA"/>
</dbReference>
<feature type="region of interest" description="Disordered" evidence="2">
    <location>
        <begin position="436"/>
        <end position="476"/>
    </location>
</feature>
<evidence type="ECO:0000313" key="3">
    <source>
        <dbReference type="EMBL" id="KAK8057787.1"/>
    </source>
</evidence>
<evidence type="ECO:0000313" key="4">
    <source>
        <dbReference type="Proteomes" id="UP001446871"/>
    </source>
</evidence>
<dbReference type="Proteomes" id="UP001446871">
    <property type="component" value="Unassembled WGS sequence"/>
</dbReference>
<protein>
    <recommendedName>
        <fullName evidence="5">Ankyrin repeat protein</fullName>
    </recommendedName>
</protein>
<proteinExistence type="predicted"/>
<reference evidence="3 4" key="1">
    <citation type="submission" date="2023-01" db="EMBL/GenBank/DDBJ databases">
        <title>Analysis of 21 Apiospora genomes using comparative genomics revels a genus with tremendous synthesis potential of carbohydrate active enzymes and secondary metabolites.</title>
        <authorList>
            <person name="Sorensen T."/>
        </authorList>
    </citation>
    <scope>NUCLEOTIDE SEQUENCE [LARGE SCALE GENOMIC DNA]</scope>
    <source>
        <strain evidence="3 4">CBS 83171</strain>
    </source>
</reference>
<dbReference type="PROSITE" id="PS50297">
    <property type="entry name" value="ANK_REP_REGION"/>
    <property type="match status" value="1"/>
</dbReference>
<name>A0ABR1UGF7_9PEZI</name>
<dbReference type="Gene3D" id="1.25.40.20">
    <property type="entry name" value="Ankyrin repeat-containing domain"/>
    <property type="match status" value="1"/>
</dbReference>
<evidence type="ECO:0000256" key="2">
    <source>
        <dbReference type="SAM" id="MobiDB-lite"/>
    </source>
</evidence>
<feature type="repeat" description="ANK" evidence="1">
    <location>
        <begin position="42"/>
        <end position="63"/>
    </location>
</feature>
<evidence type="ECO:0000256" key="1">
    <source>
        <dbReference type="PROSITE-ProRule" id="PRU00023"/>
    </source>
</evidence>
<feature type="compositionally biased region" description="Acidic residues" evidence="2">
    <location>
        <begin position="445"/>
        <end position="464"/>
    </location>
</feature>
<organism evidence="3 4">
    <name type="scientific">Apiospora saccharicola</name>
    <dbReference type="NCBI Taxonomy" id="335842"/>
    <lineage>
        <taxon>Eukaryota</taxon>
        <taxon>Fungi</taxon>
        <taxon>Dikarya</taxon>
        <taxon>Ascomycota</taxon>
        <taxon>Pezizomycotina</taxon>
        <taxon>Sordariomycetes</taxon>
        <taxon>Xylariomycetidae</taxon>
        <taxon>Amphisphaeriales</taxon>
        <taxon>Apiosporaceae</taxon>
        <taxon>Apiospora</taxon>
    </lineage>
</organism>
<dbReference type="Pfam" id="PF12796">
    <property type="entry name" value="Ank_2"/>
    <property type="match status" value="1"/>
</dbReference>
<comment type="caution">
    <text evidence="3">The sequence shown here is derived from an EMBL/GenBank/DDBJ whole genome shotgun (WGS) entry which is preliminary data.</text>
</comment>
<keyword evidence="4" id="KW-1185">Reference proteome</keyword>
<sequence>MPTPPEQLGLSKIHIACLNGDSRKVDEILQTHPESIEQTAPDGTTPLMLAALMGHLEVFRFLVWDRSADIHKETIKGMEAADHARESDFAKLARAEYIEAGLAEENPLATSNRKGILSLLLNPSRRIIAKRLHRQGGDSAPAEMRLAPNGSKTDVYARIDSIETGVPLPDIKTLGFIMPERDGLPICSGFNFARHSQDPAAQGPSYFAGSGWKTSPKRNPQFQCLLDGKVRKNMTLGARRTMVIFIDSWPCKSCQDYVAIVGKLAGISFRIEGGRWIGSYPETRAAQLTPKGARWAPPDDELVDVEDRLAQAKAAVARNPNLMENFRYRLERDAAAIVSPEAQAKTDQTPALEDDEDEDIPDAIDLITPPPDKAPEVSVEKQMAFRDHINQFAFQAKVERNVSRRVQKKPRYAPYIVPDPLAFKPFPPTPVLFDPFVDRTTSPESGDETIADSREDDGEEEEEGGQLYSNLRFRLG</sequence>
<dbReference type="SUPFAM" id="SSF48403">
    <property type="entry name" value="Ankyrin repeat"/>
    <property type="match status" value="1"/>
</dbReference>
<dbReference type="InterPro" id="IPR036770">
    <property type="entry name" value="Ankyrin_rpt-contain_sf"/>
</dbReference>